<organism evidence="1 2">
    <name type="scientific">Physcomitrium patens</name>
    <name type="common">Spreading-leaved earth moss</name>
    <name type="synonym">Physcomitrella patens</name>
    <dbReference type="NCBI Taxonomy" id="3218"/>
    <lineage>
        <taxon>Eukaryota</taxon>
        <taxon>Viridiplantae</taxon>
        <taxon>Streptophyta</taxon>
        <taxon>Embryophyta</taxon>
        <taxon>Bryophyta</taxon>
        <taxon>Bryophytina</taxon>
        <taxon>Bryopsida</taxon>
        <taxon>Funariidae</taxon>
        <taxon>Funariales</taxon>
        <taxon>Funariaceae</taxon>
        <taxon>Physcomitrium</taxon>
    </lineage>
</organism>
<protein>
    <submittedName>
        <fullName evidence="1">Uncharacterized protein</fullName>
    </submittedName>
</protein>
<dbReference type="Proteomes" id="UP000006727">
    <property type="component" value="Chromosome 7"/>
</dbReference>
<accession>A0A7I3Z644</accession>
<gene>
    <name evidence="1" type="primary">LOC112284632</name>
</gene>
<reference evidence="1 2" key="1">
    <citation type="journal article" date="2008" name="Science">
        <title>The Physcomitrella genome reveals evolutionary insights into the conquest of land by plants.</title>
        <authorList>
            <person name="Rensing S."/>
            <person name="Lang D."/>
            <person name="Zimmer A."/>
            <person name="Terry A."/>
            <person name="Salamov A."/>
            <person name="Shapiro H."/>
            <person name="Nishiyama T."/>
            <person name="Perroud P.-F."/>
            <person name="Lindquist E."/>
            <person name="Kamisugi Y."/>
            <person name="Tanahashi T."/>
            <person name="Sakakibara K."/>
            <person name="Fujita T."/>
            <person name="Oishi K."/>
            <person name="Shin-I T."/>
            <person name="Kuroki Y."/>
            <person name="Toyoda A."/>
            <person name="Suzuki Y."/>
            <person name="Hashimoto A."/>
            <person name="Yamaguchi K."/>
            <person name="Sugano A."/>
            <person name="Kohara Y."/>
            <person name="Fujiyama A."/>
            <person name="Anterola A."/>
            <person name="Aoki S."/>
            <person name="Ashton N."/>
            <person name="Barbazuk W.B."/>
            <person name="Barker E."/>
            <person name="Bennetzen J."/>
            <person name="Bezanilla M."/>
            <person name="Blankenship R."/>
            <person name="Cho S.H."/>
            <person name="Dutcher S."/>
            <person name="Estelle M."/>
            <person name="Fawcett J.A."/>
            <person name="Gundlach H."/>
            <person name="Hanada K."/>
            <person name="Heyl A."/>
            <person name="Hicks K.A."/>
            <person name="Hugh J."/>
            <person name="Lohr M."/>
            <person name="Mayer K."/>
            <person name="Melkozernov A."/>
            <person name="Murata T."/>
            <person name="Nelson D."/>
            <person name="Pils B."/>
            <person name="Prigge M."/>
            <person name="Reiss B."/>
            <person name="Renner T."/>
            <person name="Rombauts S."/>
            <person name="Rushton P."/>
            <person name="Sanderfoot A."/>
            <person name="Schween G."/>
            <person name="Shiu S.-H."/>
            <person name="Stueber K."/>
            <person name="Theodoulou F.L."/>
            <person name="Tu H."/>
            <person name="Van de Peer Y."/>
            <person name="Verrier P.J."/>
            <person name="Waters E."/>
            <person name="Wood A."/>
            <person name="Yang L."/>
            <person name="Cove D."/>
            <person name="Cuming A."/>
            <person name="Hasebe M."/>
            <person name="Lucas S."/>
            <person name="Mishler D.B."/>
            <person name="Reski R."/>
            <person name="Grigoriev I."/>
            <person name="Quatrano R.S."/>
            <person name="Boore J.L."/>
        </authorList>
    </citation>
    <scope>NUCLEOTIDE SEQUENCE [LARGE SCALE GENOMIC DNA]</scope>
    <source>
        <strain evidence="1 2">cv. Gransden 2004</strain>
    </source>
</reference>
<dbReference type="EnsemblPlants" id="Pp3c7_26860V3.3">
    <property type="protein sequence ID" value="PAC:32923596.CDS.1"/>
    <property type="gene ID" value="Pp3c7_26860"/>
</dbReference>
<evidence type="ECO:0000313" key="1">
    <source>
        <dbReference type="EnsemblPlants" id="PAC:32923596.CDS.1"/>
    </source>
</evidence>
<evidence type="ECO:0000313" key="2">
    <source>
        <dbReference type="Proteomes" id="UP000006727"/>
    </source>
</evidence>
<reference evidence="1" key="3">
    <citation type="submission" date="2020-12" db="UniProtKB">
        <authorList>
            <consortium name="EnsemblPlants"/>
        </authorList>
    </citation>
    <scope>IDENTIFICATION</scope>
</reference>
<reference evidence="1 2" key="2">
    <citation type="journal article" date="2018" name="Plant J.">
        <title>The Physcomitrella patens chromosome-scale assembly reveals moss genome structure and evolution.</title>
        <authorList>
            <person name="Lang D."/>
            <person name="Ullrich K.K."/>
            <person name="Murat F."/>
            <person name="Fuchs J."/>
            <person name="Jenkins J."/>
            <person name="Haas F.B."/>
            <person name="Piednoel M."/>
            <person name="Gundlach H."/>
            <person name="Van Bel M."/>
            <person name="Meyberg R."/>
            <person name="Vives C."/>
            <person name="Morata J."/>
            <person name="Symeonidi A."/>
            <person name="Hiss M."/>
            <person name="Muchero W."/>
            <person name="Kamisugi Y."/>
            <person name="Saleh O."/>
            <person name="Blanc G."/>
            <person name="Decker E.L."/>
            <person name="van Gessel N."/>
            <person name="Grimwood J."/>
            <person name="Hayes R.D."/>
            <person name="Graham S.W."/>
            <person name="Gunter L.E."/>
            <person name="McDaniel S.F."/>
            <person name="Hoernstein S.N.W."/>
            <person name="Larsson A."/>
            <person name="Li F.W."/>
            <person name="Perroud P.F."/>
            <person name="Phillips J."/>
            <person name="Ranjan P."/>
            <person name="Rokshar D.S."/>
            <person name="Rothfels C.J."/>
            <person name="Schneider L."/>
            <person name="Shu S."/>
            <person name="Stevenson D.W."/>
            <person name="Thummler F."/>
            <person name="Tillich M."/>
            <person name="Villarreal Aguilar J.C."/>
            <person name="Widiez T."/>
            <person name="Wong G.K."/>
            <person name="Wymore A."/>
            <person name="Zhang Y."/>
            <person name="Zimmer A.D."/>
            <person name="Quatrano R.S."/>
            <person name="Mayer K.F.X."/>
            <person name="Goodstein D."/>
            <person name="Casacuberta J.M."/>
            <person name="Vandepoele K."/>
            <person name="Reski R."/>
            <person name="Cuming A.C."/>
            <person name="Tuskan G.A."/>
            <person name="Maumus F."/>
            <person name="Salse J."/>
            <person name="Schmutz J."/>
            <person name="Rensing S.A."/>
        </authorList>
    </citation>
    <scope>NUCLEOTIDE SEQUENCE [LARGE SCALE GENOMIC DNA]</scope>
    <source>
        <strain evidence="1 2">cv. Gransden 2004</strain>
    </source>
</reference>
<dbReference type="Gramene" id="Pp3c7_26860V3.3">
    <property type="protein sequence ID" value="PAC:32923596.CDS.1"/>
    <property type="gene ID" value="Pp3c7_26860"/>
</dbReference>
<keyword evidence="2" id="KW-1185">Reference proteome</keyword>
<dbReference type="EMBL" id="ABEU02000007">
    <property type="status" value="NOT_ANNOTATED_CDS"/>
    <property type="molecule type" value="Genomic_DNA"/>
</dbReference>
<proteinExistence type="predicted"/>
<sequence length="70" mass="7663">MAATECGLALWDSLTKWVTKQFAAELDFVASRLLGMISEPYTCVCMQCTHKLTVAAVVLEVGVVSLGLRW</sequence>
<dbReference type="AlphaFoldDB" id="A0A7I3Z644"/>
<name>A0A7I3Z644_PHYPA</name>